<dbReference type="GO" id="GO:0006974">
    <property type="term" value="P:DNA damage response"/>
    <property type="evidence" value="ECO:0007669"/>
    <property type="project" value="UniProtKB-ARBA"/>
</dbReference>
<dbReference type="Proteomes" id="UP000724874">
    <property type="component" value="Unassembled WGS sequence"/>
</dbReference>
<dbReference type="GO" id="GO:0017108">
    <property type="term" value="F:5'-flap endonuclease activity"/>
    <property type="evidence" value="ECO:0007669"/>
    <property type="project" value="TreeGrafter"/>
</dbReference>
<keyword evidence="3" id="KW-1185">Reference proteome</keyword>
<dbReference type="OrthoDB" id="2148513at2759"/>
<feature type="non-terminal residue" evidence="2">
    <location>
        <position position="110"/>
    </location>
</feature>
<evidence type="ECO:0000313" key="3">
    <source>
        <dbReference type="Proteomes" id="UP000724874"/>
    </source>
</evidence>
<proteinExistence type="predicted"/>
<accession>A0A9P5TI29</accession>
<dbReference type="Pfam" id="PF00867">
    <property type="entry name" value="XPG_I"/>
    <property type="match status" value="1"/>
</dbReference>
<name>A0A9P5TI29_GYMJU</name>
<evidence type="ECO:0000313" key="2">
    <source>
        <dbReference type="EMBL" id="KAF8877665.1"/>
    </source>
</evidence>
<evidence type="ECO:0000259" key="1">
    <source>
        <dbReference type="Pfam" id="PF00867"/>
    </source>
</evidence>
<feature type="domain" description="XPG-I" evidence="1">
    <location>
        <begin position="68"/>
        <end position="110"/>
    </location>
</feature>
<sequence length="110" mass="12503">QACYQHSCTKNPELATLYVRCTHLLQLSLNPLFVFHGPDRPRHKRAKHVRGNPHWIEHDLKHMLDAFGFTWKDAPGEAESELATLSKQGLLDAVLTEDSDTIVFSARTIL</sequence>
<dbReference type="InterPro" id="IPR029060">
    <property type="entry name" value="PIN-like_dom_sf"/>
</dbReference>
<comment type="caution">
    <text evidence="2">The sequence shown here is derived from an EMBL/GenBank/DDBJ whole genome shotgun (WGS) entry which is preliminary data.</text>
</comment>
<dbReference type="CDD" id="cd09870">
    <property type="entry name" value="PIN_YEN1"/>
    <property type="match status" value="1"/>
</dbReference>
<reference evidence="2" key="1">
    <citation type="submission" date="2020-11" db="EMBL/GenBank/DDBJ databases">
        <authorList>
            <consortium name="DOE Joint Genome Institute"/>
            <person name="Ahrendt S."/>
            <person name="Riley R."/>
            <person name="Andreopoulos W."/>
            <person name="LaButti K."/>
            <person name="Pangilinan J."/>
            <person name="Ruiz-duenas F.J."/>
            <person name="Barrasa J.M."/>
            <person name="Sanchez-Garcia M."/>
            <person name="Camarero S."/>
            <person name="Miyauchi S."/>
            <person name="Serrano A."/>
            <person name="Linde D."/>
            <person name="Babiker R."/>
            <person name="Drula E."/>
            <person name="Ayuso-Fernandez I."/>
            <person name="Pacheco R."/>
            <person name="Padilla G."/>
            <person name="Ferreira P."/>
            <person name="Barriuso J."/>
            <person name="Kellner H."/>
            <person name="Castanera R."/>
            <person name="Alfaro M."/>
            <person name="Ramirez L."/>
            <person name="Pisabarro A.G."/>
            <person name="Kuo A."/>
            <person name="Tritt A."/>
            <person name="Lipzen A."/>
            <person name="He G."/>
            <person name="Yan M."/>
            <person name="Ng V."/>
            <person name="Cullen D."/>
            <person name="Martin F."/>
            <person name="Rosso M.-N."/>
            <person name="Henrissat B."/>
            <person name="Hibbett D."/>
            <person name="Martinez A.T."/>
            <person name="Grigoriev I.V."/>
        </authorList>
    </citation>
    <scope>NUCLEOTIDE SEQUENCE</scope>
    <source>
        <strain evidence="2">AH 44721</strain>
    </source>
</reference>
<organism evidence="2 3">
    <name type="scientific">Gymnopilus junonius</name>
    <name type="common">Spectacular rustgill mushroom</name>
    <name type="synonym">Gymnopilus spectabilis subsp. junonius</name>
    <dbReference type="NCBI Taxonomy" id="109634"/>
    <lineage>
        <taxon>Eukaryota</taxon>
        <taxon>Fungi</taxon>
        <taxon>Dikarya</taxon>
        <taxon>Basidiomycota</taxon>
        <taxon>Agaricomycotina</taxon>
        <taxon>Agaricomycetes</taxon>
        <taxon>Agaricomycetidae</taxon>
        <taxon>Agaricales</taxon>
        <taxon>Agaricineae</taxon>
        <taxon>Hymenogastraceae</taxon>
        <taxon>Gymnopilus</taxon>
    </lineage>
</organism>
<dbReference type="SUPFAM" id="SSF88723">
    <property type="entry name" value="PIN domain-like"/>
    <property type="match status" value="1"/>
</dbReference>
<gene>
    <name evidence="2" type="ORF">CPB84DRAFT_1688644</name>
</gene>
<dbReference type="PANTHER" id="PTHR11081:SF75">
    <property type="entry name" value="ENDONUCLEASE, PUTATIVE (AFU_ORTHOLOGUE AFUA_3G13260)-RELATED"/>
    <property type="match status" value="1"/>
</dbReference>
<protein>
    <submittedName>
        <fullName evidence="2">PIN domain-like protein</fullName>
    </submittedName>
</protein>
<dbReference type="InterPro" id="IPR006084">
    <property type="entry name" value="XPG/Rad2"/>
</dbReference>
<dbReference type="PRINTS" id="PR00853">
    <property type="entry name" value="XPGRADSUPER"/>
</dbReference>
<dbReference type="Gene3D" id="3.40.50.1010">
    <property type="entry name" value="5'-nuclease"/>
    <property type="match status" value="1"/>
</dbReference>
<dbReference type="PANTHER" id="PTHR11081">
    <property type="entry name" value="FLAP ENDONUCLEASE FAMILY MEMBER"/>
    <property type="match status" value="1"/>
</dbReference>
<dbReference type="AlphaFoldDB" id="A0A9P5TI29"/>
<dbReference type="EMBL" id="JADNYJ010000167">
    <property type="protein sequence ID" value="KAF8877665.1"/>
    <property type="molecule type" value="Genomic_DNA"/>
</dbReference>
<dbReference type="InterPro" id="IPR006086">
    <property type="entry name" value="XPG-I_dom"/>
</dbReference>